<keyword evidence="4" id="KW-0998">Cell outer membrane</keyword>
<dbReference type="PROSITE" id="PS00922">
    <property type="entry name" value="TRANSGLYCOSYLASE"/>
    <property type="match status" value="1"/>
</dbReference>
<evidence type="ECO:0000256" key="2">
    <source>
        <dbReference type="ARBA" id="ARBA00007734"/>
    </source>
</evidence>
<dbReference type="InterPro" id="IPR023346">
    <property type="entry name" value="Lysozyme-like_dom_sf"/>
</dbReference>
<dbReference type="Proteomes" id="UP000546007">
    <property type="component" value="Unassembled WGS sequence"/>
</dbReference>
<reference evidence="7 8" key="1">
    <citation type="submission" date="2020-08" db="EMBL/GenBank/DDBJ databases">
        <title>Genomic Encyclopedia of Type Strains, Phase IV (KMG-IV): sequencing the most valuable type-strain genomes for metagenomic binning, comparative biology and taxonomic classification.</title>
        <authorList>
            <person name="Goeker M."/>
        </authorList>
    </citation>
    <scope>NUCLEOTIDE SEQUENCE [LARGE SCALE GENOMIC DNA]</scope>
    <source>
        <strain evidence="7 8">DSM 105721</strain>
    </source>
</reference>
<gene>
    <name evidence="7" type="ORF">GGR14_003509</name>
</gene>
<evidence type="ECO:0000256" key="4">
    <source>
        <dbReference type="ARBA" id="ARBA00023237"/>
    </source>
</evidence>
<dbReference type="InterPro" id="IPR008258">
    <property type="entry name" value="Transglycosylase_SLT_dom_1"/>
</dbReference>
<dbReference type="EMBL" id="JACIES010000012">
    <property type="protein sequence ID" value="MBB4027695.1"/>
    <property type="molecule type" value="Genomic_DNA"/>
</dbReference>
<evidence type="ECO:0000256" key="3">
    <source>
        <dbReference type="ARBA" id="ARBA00022729"/>
    </source>
</evidence>
<evidence type="ECO:0000256" key="1">
    <source>
        <dbReference type="ARBA" id="ARBA00004339"/>
    </source>
</evidence>
<comment type="subcellular location">
    <subcellularLocation>
        <location evidence="1">Cell outer membrane</location>
        <topology evidence="1">Peripheral membrane protein</topology>
    </subcellularLocation>
</comment>
<evidence type="ECO:0000313" key="8">
    <source>
        <dbReference type="Proteomes" id="UP000546007"/>
    </source>
</evidence>
<dbReference type="CDD" id="cd01009">
    <property type="entry name" value="PBP2_YfhD_N"/>
    <property type="match status" value="1"/>
</dbReference>
<comment type="similarity">
    <text evidence="2">Belongs to the transglycosylase Slt family.</text>
</comment>
<feature type="domain" description="Solute-binding protein family 3/N-terminal" evidence="6">
    <location>
        <begin position="45"/>
        <end position="269"/>
    </location>
</feature>
<dbReference type="InterPro" id="IPR001638">
    <property type="entry name" value="Solute-binding_3/MltF_N"/>
</dbReference>
<dbReference type="SUPFAM" id="SSF53955">
    <property type="entry name" value="Lysozyme-like"/>
    <property type="match status" value="1"/>
</dbReference>
<dbReference type="RefSeq" id="WP_124315639.1">
    <property type="nucleotide sequence ID" value="NZ_AP028155.1"/>
</dbReference>
<keyword evidence="8" id="KW-1185">Reference proteome</keyword>
<evidence type="ECO:0000313" key="7">
    <source>
        <dbReference type="EMBL" id="MBB4027695.1"/>
    </source>
</evidence>
<organism evidence="7 8">
    <name type="scientific">Butyricimonas faecihominis</name>
    <dbReference type="NCBI Taxonomy" id="1472416"/>
    <lineage>
        <taxon>Bacteria</taxon>
        <taxon>Pseudomonadati</taxon>
        <taxon>Bacteroidota</taxon>
        <taxon>Bacteroidia</taxon>
        <taxon>Bacteroidales</taxon>
        <taxon>Odoribacteraceae</taxon>
        <taxon>Butyricimonas</taxon>
    </lineage>
</organism>
<comment type="caution">
    <text evidence="7">The sequence shown here is derived from an EMBL/GenBank/DDBJ whole genome shotgun (WGS) entry which is preliminary data.</text>
</comment>
<evidence type="ECO:0000259" key="6">
    <source>
        <dbReference type="SMART" id="SM00062"/>
    </source>
</evidence>
<dbReference type="Pfam" id="PF01464">
    <property type="entry name" value="SLT"/>
    <property type="match status" value="1"/>
</dbReference>
<evidence type="ECO:0000256" key="5">
    <source>
        <dbReference type="SAM" id="SignalP"/>
    </source>
</evidence>
<feature type="signal peptide" evidence="5">
    <location>
        <begin position="1"/>
        <end position="20"/>
    </location>
</feature>
<accession>A0A7W6N065</accession>
<dbReference type="SMART" id="SM00062">
    <property type="entry name" value="PBPb"/>
    <property type="match status" value="1"/>
</dbReference>
<dbReference type="AlphaFoldDB" id="A0A7W6N065"/>
<keyword evidence="3 5" id="KW-0732">Signal</keyword>
<sequence length="462" mass="53183">MYIIKTITYTLLFLSCFASCKTKQEELPLVIPEPGTLEKIEQRGVLNVCSYYNTTDYYVYKGIPKGFHYELVKDFADYLGVKLNIEINTNIDESIQKLNEGQYDLIAMSLSVTDSRKEDVQFSLPLFTTSQVLVQHTSDTLLQSVDDLKGKEIFLQEGTSFTRFLQHLNDSLQLNLKITELEDVTFEDILLKIENGEIPYTVIDKNIAQIASQYMKHIDYSLQLSSENPVAWAVTKKATLLDEEINAWLGAIKKSGKLNVLYNRYYKNSYITSLHNSKYYKLKNGVISSFDPIIKKEARAIGWDWRLLAAVIYQESGFDPEATSHLGAVGLMQVMPETSLQLGFEEYEEPKDNIHVGAYYLKYLENKFNKFDLDTLEQIKFTLAAYNAGLGHVLDAIRLAESYGKNPKVWDNNVDYFILHKSQPEIYRDSVVRFGYCDGKQTFNFVNNIMENYTHYKNTIKK</sequence>
<dbReference type="PANTHER" id="PTHR35936:SF32">
    <property type="entry name" value="MEMBRANE-BOUND LYTIC MUREIN TRANSGLYCOSYLASE F"/>
    <property type="match status" value="1"/>
</dbReference>
<dbReference type="PROSITE" id="PS51257">
    <property type="entry name" value="PROKAR_LIPOPROTEIN"/>
    <property type="match status" value="1"/>
</dbReference>
<dbReference type="SUPFAM" id="SSF53850">
    <property type="entry name" value="Periplasmic binding protein-like II"/>
    <property type="match status" value="1"/>
</dbReference>
<dbReference type="Pfam" id="PF00497">
    <property type="entry name" value="SBP_bac_3"/>
    <property type="match status" value="1"/>
</dbReference>
<dbReference type="GO" id="GO:0009279">
    <property type="term" value="C:cell outer membrane"/>
    <property type="evidence" value="ECO:0007669"/>
    <property type="project" value="UniProtKB-SubCell"/>
</dbReference>
<dbReference type="InterPro" id="IPR000189">
    <property type="entry name" value="Transglyc_AS"/>
</dbReference>
<protein>
    <submittedName>
        <fullName evidence="7">Membrane-bound lytic murein transglycosylase F</fullName>
    </submittedName>
</protein>
<keyword evidence="4" id="KW-0472">Membrane</keyword>
<proteinExistence type="inferred from homology"/>
<dbReference type="CDD" id="cd13403">
    <property type="entry name" value="MLTF-like"/>
    <property type="match status" value="1"/>
</dbReference>
<name>A0A7W6N065_9BACT</name>
<dbReference type="Gene3D" id="1.10.530.10">
    <property type="match status" value="1"/>
</dbReference>
<dbReference type="GeneID" id="93099746"/>
<dbReference type="GO" id="GO:0008933">
    <property type="term" value="F:peptidoglycan lytic transglycosylase activity"/>
    <property type="evidence" value="ECO:0007669"/>
    <property type="project" value="InterPro"/>
</dbReference>
<feature type="chain" id="PRO_5031160691" evidence="5">
    <location>
        <begin position="21"/>
        <end position="462"/>
    </location>
</feature>
<dbReference type="OrthoDB" id="9815002at2"/>
<dbReference type="PANTHER" id="PTHR35936">
    <property type="entry name" value="MEMBRANE-BOUND LYTIC MUREIN TRANSGLYCOSYLASE F"/>
    <property type="match status" value="1"/>
</dbReference>
<dbReference type="Gene3D" id="3.40.190.10">
    <property type="entry name" value="Periplasmic binding protein-like II"/>
    <property type="match status" value="2"/>
</dbReference>
<dbReference type="GO" id="GO:0000270">
    <property type="term" value="P:peptidoglycan metabolic process"/>
    <property type="evidence" value="ECO:0007669"/>
    <property type="project" value="InterPro"/>
</dbReference>